<dbReference type="GeneID" id="98123624"/>
<sequence>MAAGPAEPAAAAQQGRPPDASWGDGREEPSSWLLHLPRPHPWRDVQEGKSGGLCEGSLSGSGGEGSDAARACRLGGLGICSRAHPDLIQRSSSPRLSFWLSPGFGCGRRGRRGRGNTPKTIPTPRFVAPETLPWPSCQPLIHQKHHNTASYTTEHTKESVTQLPENR</sequence>
<feature type="region of interest" description="Disordered" evidence="1">
    <location>
        <begin position="1"/>
        <end position="68"/>
    </location>
</feature>
<feature type="region of interest" description="Disordered" evidence="1">
    <location>
        <begin position="146"/>
        <end position="167"/>
    </location>
</feature>
<comment type="caution">
    <text evidence="2">The sequence shown here is derived from an EMBL/GenBank/DDBJ whole genome shotgun (WGS) entry which is preliminary data.</text>
</comment>
<gene>
    <name evidence="2" type="ORF">VTJ83DRAFT_2683</name>
</gene>
<name>A0ABR4DKG0_9PEZI</name>
<dbReference type="RefSeq" id="XP_070869223.1">
    <property type="nucleotide sequence ID" value="XM_071008980.1"/>
</dbReference>
<dbReference type="EMBL" id="JAZGUE010000002">
    <property type="protein sequence ID" value="KAL2270499.1"/>
    <property type="molecule type" value="Genomic_DNA"/>
</dbReference>
<accession>A0ABR4DKG0</accession>
<feature type="compositionally biased region" description="Polar residues" evidence="1">
    <location>
        <begin position="148"/>
        <end position="167"/>
    </location>
</feature>
<dbReference type="Proteomes" id="UP001600064">
    <property type="component" value="Unassembled WGS sequence"/>
</dbReference>
<feature type="compositionally biased region" description="Low complexity" evidence="1">
    <location>
        <begin position="1"/>
        <end position="20"/>
    </location>
</feature>
<evidence type="ECO:0000256" key="1">
    <source>
        <dbReference type="SAM" id="MobiDB-lite"/>
    </source>
</evidence>
<protein>
    <submittedName>
        <fullName evidence="2">Uncharacterized protein</fullName>
    </submittedName>
</protein>
<feature type="compositionally biased region" description="Gly residues" evidence="1">
    <location>
        <begin position="49"/>
        <end position="65"/>
    </location>
</feature>
<reference evidence="2 3" key="1">
    <citation type="journal article" date="2024" name="Commun. Biol.">
        <title>Comparative genomic analysis of thermophilic fungi reveals convergent evolutionary adaptations and gene losses.</title>
        <authorList>
            <person name="Steindorff A.S."/>
            <person name="Aguilar-Pontes M.V."/>
            <person name="Robinson A.J."/>
            <person name="Andreopoulos B."/>
            <person name="LaButti K."/>
            <person name="Kuo A."/>
            <person name="Mondo S."/>
            <person name="Riley R."/>
            <person name="Otillar R."/>
            <person name="Haridas S."/>
            <person name="Lipzen A."/>
            <person name="Grimwood J."/>
            <person name="Schmutz J."/>
            <person name="Clum A."/>
            <person name="Reid I.D."/>
            <person name="Moisan M.C."/>
            <person name="Butler G."/>
            <person name="Nguyen T.T.M."/>
            <person name="Dewar K."/>
            <person name="Conant G."/>
            <person name="Drula E."/>
            <person name="Henrissat B."/>
            <person name="Hansel C."/>
            <person name="Singer S."/>
            <person name="Hutchinson M.I."/>
            <person name="de Vries R.P."/>
            <person name="Natvig D.O."/>
            <person name="Powell A.J."/>
            <person name="Tsang A."/>
            <person name="Grigoriev I.V."/>
        </authorList>
    </citation>
    <scope>NUCLEOTIDE SEQUENCE [LARGE SCALE GENOMIC DNA]</scope>
    <source>
        <strain evidence="2 3">ATCC 22073</strain>
    </source>
</reference>
<evidence type="ECO:0000313" key="2">
    <source>
        <dbReference type="EMBL" id="KAL2270499.1"/>
    </source>
</evidence>
<keyword evidence="3" id="KW-1185">Reference proteome</keyword>
<organism evidence="2 3">
    <name type="scientific">Remersonia thermophila</name>
    <dbReference type="NCBI Taxonomy" id="72144"/>
    <lineage>
        <taxon>Eukaryota</taxon>
        <taxon>Fungi</taxon>
        <taxon>Dikarya</taxon>
        <taxon>Ascomycota</taxon>
        <taxon>Pezizomycotina</taxon>
        <taxon>Sordariomycetes</taxon>
        <taxon>Sordariomycetidae</taxon>
        <taxon>Sordariales</taxon>
        <taxon>Sordariales incertae sedis</taxon>
        <taxon>Remersonia</taxon>
    </lineage>
</organism>
<proteinExistence type="predicted"/>
<evidence type="ECO:0000313" key="3">
    <source>
        <dbReference type="Proteomes" id="UP001600064"/>
    </source>
</evidence>